<evidence type="ECO:0000256" key="2">
    <source>
        <dbReference type="ARBA" id="ARBA00007055"/>
    </source>
</evidence>
<dbReference type="PANTHER" id="PTHR38762">
    <property type="entry name" value="CRYPTIC OUTER MEMBRANE PORIN BGLH-RELATED"/>
    <property type="match status" value="1"/>
</dbReference>
<comment type="similarity">
    <text evidence="2">Belongs to the porin LamB (TC 1.B.3) family.</text>
</comment>
<dbReference type="Pfam" id="PF02264">
    <property type="entry name" value="LamB"/>
    <property type="match status" value="1"/>
</dbReference>
<feature type="signal peptide" evidence="10">
    <location>
        <begin position="1"/>
        <end position="24"/>
    </location>
</feature>
<dbReference type="InterPro" id="IPR050286">
    <property type="entry name" value="G_neg_Bact_CarbUptk_Porin"/>
</dbReference>
<dbReference type="EMBL" id="JACJUD010000004">
    <property type="protein sequence ID" value="MBB2495967.1"/>
    <property type="molecule type" value="Genomic_DNA"/>
</dbReference>
<organism evidence="11 12">
    <name type="scientific">Aquipseudomonas ullengensis</name>
    <dbReference type="NCBI Taxonomy" id="2759166"/>
    <lineage>
        <taxon>Bacteria</taxon>
        <taxon>Pseudomonadati</taxon>
        <taxon>Pseudomonadota</taxon>
        <taxon>Gammaproteobacteria</taxon>
        <taxon>Pseudomonadales</taxon>
        <taxon>Pseudomonadaceae</taxon>
        <taxon>Aquipseudomonas</taxon>
    </lineage>
</organism>
<keyword evidence="4" id="KW-1134">Transmembrane beta strand</keyword>
<keyword evidence="8" id="KW-0472">Membrane</keyword>
<evidence type="ECO:0000313" key="12">
    <source>
        <dbReference type="Proteomes" id="UP000542720"/>
    </source>
</evidence>
<name>A0A7W4LMW3_9GAMM</name>
<keyword evidence="5" id="KW-0812">Transmembrane</keyword>
<dbReference type="Proteomes" id="UP000542720">
    <property type="component" value="Unassembled WGS sequence"/>
</dbReference>
<dbReference type="InterPro" id="IPR036998">
    <property type="entry name" value="Porin_LamB_sf"/>
</dbReference>
<dbReference type="InterPro" id="IPR003192">
    <property type="entry name" value="Porin_LamB"/>
</dbReference>
<dbReference type="GO" id="GO:0015144">
    <property type="term" value="F:carbohydrate transmembrane transporter activity"/>
    <property type="evidence" value="ECO:0007669"/>
    <property type="project" value="TreeGrafter"/>
</dbReference>
<evidence type="ECO:0000256" key="5">
    <source>
        <dbReference type="ARBA" id="ARBA00022692"/>
    </source>
</evidence>
<evidence type="ECO:0000256" key="10">
    <source>
        <dbReference type="SAM" id="SignalP"/>
    </source>
</evidence>
<evidence type="ECO:0000256" key="3">
    <source>
        <dbReference type="ARBA" id="ARBA00022448"/>
    </source>
</evidence>
<evidence type="ECO:0000256" key="8">
    <source>
        <dbReference type="ARBA" id="ARBA00023136"/>
    </source>
</evidence>
<keyword evidence="3" id="KW-0813">Transport</keyword>
<dbReference type="Gene3D" id="2.40.170.10">
    <property type="entry name" value="Porin, LamB type"/>
    <property type="match status" value="1"/>
</dbReference>
<dbReference type="RefSeq" id="WP_183089509.1">
    <property type="nucleotide sequence ID" value="NZ_JACJUD010000004.1"/>
</dbReference>
<dbReference type="AlphaFoldDB" id="A0A7W4LMW3"/>
<dbReference type="PANTHER" id="PTHR38762:SF1">
    <property type="entry name" value="CRYPTIC OUTER MEMBRANE PORIN BGLH-RELATED"/>
    <property type="match status" value="1"/>
</dbReference>
<evidence type="ECO:0000256" key="1">
    <source>
        <dbReference type="ARBA" id="ARBA00004571"/>
    </source>
</evidence>
<keyword evidence="9" id="KW-0998">Cell outer membrane</keyword>
<dbReference type="GO" id="GO:0006811">
    <property type="term" value="P:monoatomic ion transport"/>
    <property type="evidence" value="ECO:0007669"/>
    <property type="project" value="UniProtKB-KW"/>
</dbReference>
<evidence type="ECO:0000256" key="9">
    <source>
        <dbReference type="ARBA" id="ARBA00023237"/>
    </source>
</evidence>
<dbReference type="GO" id="GO:0015288">
    <property type="term" value="F:porin activity"/>
    <property type="evidence" value="ECO:0007669"/>
    <property type="project" value="UniProtKB-KW"/>
</dbReference>
<accession>A0A7W4LMW3</accession>
<comment type="caution">
    <text evidence="11">The sequence shown here is derived from an EMBL/GenBank/DDBJ whole genome shotgun (WGS) entry which is preliminary data.</text>
</comment>
<gene>
    <name evidence="11" type="ORF">H3H51_13140</name>
</gene>
<reference evidence="11 12" key="1">
    <citation type="submission" date="2020-08" db="EMBL/GenBank/DDBJ databases">
        <authorList>
            <person name="Kim C.M."/>
        </authorList>
    </citation>
    <scope>NUCLEOTIDE SEQUENCE [LARGE SCALE GENOMIC DNA]</scope>
    <source>
        <strain evidence="11 12">UL070</strain>
    </source>
</reference>
<keyword evidence="7" id="KW-0626">Porin</keyword>
<evidence type="ECO:0000313" key="11">
    <source>
        <dbReference type="EMBL" id="MBB2495967.1"/>
    </source>
</evidence>
<dbReference type="CDD" id="cd01346">
    <property type="entry name" value="Maltoporin-like"/>
    <property type="match status" value="1"/>
</dbReference>
<protein>
    <submittedName>
        <fullName evidence="11">Carbohydrate porin</fullName>
    </submittedName>
</protein>
<evidence type="ECO:0000256" key="6">
    <source>
        <dbReference type="ARBA" id="ARBA00023065"/>
    </source>
</evidence>
<dbReference type="GO" id="GO:0015774">
    <property type="term" value="P:polysaccharide transport"/>
    <property type="evidence" value="ECO:0007669"/>
    <property type="project" value="TreeGrafter"/>
</dbReference>
<dbReference type="SUPFAM" id="SSF56935">
    <property type="entry name" value="Porins"/>
    <property type="match status" value="1"/>
</dbReference>
<dbReference type="GO" id="GO:0009279">
    <property type="term" value="C:cell outer membrane"/>
    <property type="evidence" value="ECO:0007669"/>
    <property type="project" value="UniProtKB-SubCell"/>
</dbReference>
<evidence type="ECO:0000256" key="7">
    <source>
        <dbReference type="ARBA" id="ARBA00023114"/>
    </source>
</evidence>
<keyword evidence="6" id="KW-0406">Ion transport</keyword>
<keyword evidence="12" id="KW-1185">Reference proteome</keyword>
<proteinExistence type="inferred from homology"/>
<feature type="chain" id="PRO_5031334187" evidence="10">
    <location>
        <begin position="25"/>
        <end position="413"/>
    </location>
</feature>
<dbReference type="GO" id="GO:0046930">
    <property type="term" value="C:pore complex"/>
    <property type="evidence" value="ECO:0007669"/>
    <property type="project" value="UniProtKB-KW"/>
</dbReference>
<evidence type="ECO:0000256" key="4">
    <source>
        <dbReference type="ARBA" id="ARBA00022452"/>
    </source>
</evidence>
<comment type="subcellular location">
    <subcellularLocation>
        <location evidence="1">Cell outer membrane</location>
        <topology evidence="1">Multi-pass membrane protein</topology>
    </subcellularLocation>
</comment>
<sequence length="413" mass="45682">MNTMNRGLWLVPCALLALPGTSWGVELAPGTEFTGYVRSGAGGSVEGGSQACFQLPGAKSKYRLGNECEQYAELDLRQDLLSLDDGSQISVEGMAQLYNEYGHTPEFTGDYGFARMNQMYAEWSNMSALNGGSLWAGRRFYKRNDIHISDFYYWNQSATGAGLDSVKIGDLKYSYVFSRKDDYFQKPYINRHDFNVAGFQTNPNGEMEVGASYIDKPDSSDAHSGWSVTAQHKQKEFLGGVNTFALQYGEGPGTGLGYTGDPTLDSSATSWRAVEFFDFQMTPRLGGQVELIYQKDKRDDGADQNWLSVGGRTSYAFTEEFKLVGEIGRDQVEAPDGTRKLTKFTVAPTWAPGGPGFWTRPEVRLYYTYASWNEAAQRSASMVAAGSALSDTGVFGTDLHGSNFGVQVEYWWK</sequence>
<keyword evidence="10" id="KW-0732">Signal</keyword>